<dbReference type="AlphaFoldDB" id="A0A9P8C4P2"/>
<proteinExistence type="predicted"/>
<comment type="caution">
    <text evidence="1">The sequence shown here is derived from an EMBL/GenBank/DDBJ whole genome shotgun (WGS) entry which is preliminary data.</text>
</comment>
<dbReference type="Gene3D" id="3.40.50.720">
    <property type="entry name" value="NAD(P)-binding Rossmann-like Domain"/>
    <property type="match status" value="1"/>
</dbReference>
<sequence length="66" mass="7695">MSLCGTSMSQKYHFVRHAATNFQPPIFDQTEEQIKRVVEVNTISHFLLDKKFVPTMATANQVRNRR</sequence>
<dbReference type="InterPro" id="IPR036291">
    <property type="entry name" value="NAD(P)-bd_dom_sf"/>
</dbReference>
<reference evidence="1" key="1">
    <citation type="journal article" date="2021" name="IMA Fungus">
        <title>Genomic characterization of three marine fungi, including Emericellopsis atlantica sp. nov. with signatures of a generalist lifestyle and marine biomass degradation.</title>
        <authorList>
            <person name="Hagestad O.C."/>
            <person name="Hou L."/>
            <person name="Andersen J.H."/>
            <person name="Hansen E.H."/>
            <person name="Altermark B."/>
            <person name="Li C."/>
            <person name="Kuhnert E."/>
            <person name="Cox R.J."/>
            <person name="Crous P.W."/>
            <person name="Spatafora J.W."/>
            <person name="Lail K."/>
            <person name="Amirebrahimi M."/>
            <person name="Lipzen A."/>
            <person name="Pangilinan J."/>
            <person name="Andreopoulos W."/>
            <person name="Hayes R.D."/>
            <person name="Ng V."/>
            <person name="Grigoriev I.V."/>
            <person name="Jackson S.A."/>
            <person name="Sutton T.D.S."/>
            <person name="Dobson A.D.W."/>
            <person name="Rama T."/>
        </authorList>
    </citation>
    <scope>NUCLEOTIDE SEQUENCE</scope>
    <source>
        <strain evidence="1">TRa018bII</strain>
    </source>
</reference>
<dbReference type="SUPFAM" id="SSF51735">
    <property type="entry name" value="NAD(P)-binding Rossmann-fold domains"/>
    <property type="match status" value="1"/>
</dbReference>
<evidence type="ECO:0000313" key="1">
    <source>
        <dbReference type="EMBL" id="KAG9233385.1"/>
    </source>
</evidence>
<gene>
    <name evidence="1" type="ORF">BJ875DRAFT_464342</name>
</gene>
<protein>
    <submittedName>
        <fullName evidence="1">Uncharacterized protein</fullName>
    </submittedName>
</protein>
<accession>A0A9P8C4P2</accession>
<dbReference type="EMBL" id="MU251503">
    <property type="protein sequence ID" value="KAG9233385.1"/>
    <property type="molecule type" value="Genomic_DNA"/>
</dbReference>
<organism evidence="1 2">
    <name type="scientific">Amylocarpus encephaloides</name>
    <dbReference type="NCBI Taxonomy" id="45428"/>
    <lineage>
        <taxon>Eukaryota</taxon>
        <taxon>Fungi</taxon>
        <taxon>Dikarya</taxon>
        <taxon>Ascomycota</taxon>
        <taxon>Pezizomycotina</taxon>
        <taxon>Leotiomycetes</taxon>
        <taxon>Helotiales</taxon>
        <taxon>Helotiales incertae sedis</taxon>
        <taxon>Amylocarpus</taxon>
    </lineage>
</organism>
<name>A0A9P8C4P2_9HELO</name>
<dbReference type="Proteomes" id="UP000824998">
    <property type="component" value="Unassembled WGS sequence"/>
</dbReference>
<keyword evidence="2" id="KW-1185">Reference proteome</keyword>
<evidence type="ECO:0000313" key="2">
    <source>
        <dbReference type="Proteomes" id="UP000824998"/>
    </source>
</evidence>
<dbReference type="OrthoDB" id="10253736at2759"/>